<dbReference type="SUPFAM" id="SSF54919">
    <property type="entry name" value="Nucleoside diphosphate kinase, NDK"/>
    <property type="match status" value="1"/>
</dbReference>
<evidence type="ECO:0000313" key="1">
    <source>
        <dbReference type="EMBL" id="PIS28305.1"/>
    </source>
</evidence>
<comment type="caution">
    <text evidence="1">The sequence shown here is derived from an EMBL/GenBank/DDBJ whole genome shotgun (WGS) entry which is preliminary data.</text>
</comment>
<reference evidence="1 2" key="1">
    <citation type="submission" date="2017-09" db="EMBL/GenBank/DDBJ databases">
        <title>Depth-based differentiation of microbial function through sediment-hosted aquifers and enrichment of novel symbionts in the deep terrestrial subsurface.</title>
        <authorList>
            <person name="Probst A.J."/>
            <person name="Ladd B."/>
            <person name="Jarett J.K."/>
            <person name="Geller-Mcgrath D.E."/>
            <person name="Sieber C.M."/>
            <person name="Emerson J.B."/>
            <person name="Anantharaman K."/>
            <person name="Thomas B.C."/>
            <person name="Malmstrom R."/>
            <person name="Stieglmeier M."/>
            <person name="Klingl A."/>
            <person name="Woyke T."/>
            <person name="Ryan C.M."/>
            <person name="Banfield J.F."/>
        </authorList>
    </citation>
    <scope>NUCLEOTIDE SEQUENCE [LARGE SCALE GENOMIC DNA]</scope>
    <source>
        <strain evidence="1">CG08_land_8_20_14_0_20_45_16</strain>
    </source>
</reference>
<dbReference type="InterPro" id="IPR036850">
    <property type="entry name" value="NDK-like_dom_sf"/>
</dbReference>
<proteinExistence type="predicted"/>
<evidence type="ECO:0000313" key="2">
    <source>
        <dbReference type="Proteomes" id="UP000231343"/>
    </source>
</evidence>
<sequence>MRGQYGRLTTKGLFENVLHCSATEPEAENEIKLWFSPDGLTDEIFPGKDVTFNQKKRVWL</sequence>
<dbReference type="EMBL" id="PEYM01000139">
    <property type="protein sequence ID" value="PIS28305.1"/>
    <property type="molecule type" value="Genomic_DNA"/>
</dbReference>
<protein>
    <submittedName>
        <fullName evidence="1">Uncharacterized protein</fullName>
    </submittedName>
</protein>
<gene>
    <name evidence="1" type="ORF">COT42_08460</name>
</gene>
<accession>A0A2H0XU69</accession>
<dbReference type="Gene3D" id="3.30.70.141">
    <property type="entry name" value="Nucleoside diphosphate kinase-like domain"/>
    <property type="match status" value="1"/>
</dbReference>
<organism evidence="1 2">
    <name type="scientific">Candidatus Saganbacteria bacterium CG08_land_8_20_14_0_20_45_16</name>
    <dbReference type="NCBI Taxonomy" id="2014293"/>
    <lineage>
        <taxon>Bacteria</taxon>
        <taxon>Bacillati</taxon>
        <taxon>Saganbacteria</taxon>
    </lineage>
</organism>
<dbReference type="Proteomes" id="UP000231343">
    <property type="component" value="Unassembled WGS sequence"/>
</dbReference>
<name>A0A2H0XU69_UNCSA</name>
<dbReference type="AlphaFoldDB" id="A0A2H0XU69"/>